<dbReference type="EMBL" id="NFCF01000063">
    <property type="protein sequence ID" value="OTW50849.1"/>
    <property type="molecule type" value="Genomic_DNA"/>
</dbReference>
<comment type="caution">
    <text evidence="1">The sequence shown here is derived from an EMBL/GenBank/DDBJ whole genome shotgun (WGS) entry which is preliminary data.</text>
</comment>
<dbReference type="RefSeq" id="WP_001113885.1">
    <property type="nucleotide sequence ID" value="NZ_NFCF01000063.1"/>
</dbReference>
<organism evidence="1 2">
    <name type="scientific">Bacillus thuringiensis serovar mexicanensis</name>
    <dbReference type="NCBI Taxonomy" id="180868"/>
    <lineage>
        <taxon>Bacteria</taxon>
        <taxon>Bacillati</taxon>
        <taxon>Bacillota</taxon>
        <taxon>Bacilli</taxon>
        <taxon>Bacillales</taxon>
        <taxon>Bacillaceae</taxon>
        <taxon>Bacillus</taxon>
        <taxon>Bacillus cereus group</taxon>
    </lineage>
</organism>
<accession>A0A242WBU9</accession>
<name>A0A242WBU9_BACTU</name>
<dbReference type="Proteomes" id="UP000195152">
    <property type="component" value="Unassembled WGS sequence"/>
</dbReference>
<gene>
    <name evidence="1" type="ORF">BK699_09905</name>
</gene>
<evidence type="ECO:0000313" key="1">
    <source>
        <dbReference type="EMBL" id="OTW50849.1"/>
    </source>
</evidence>
<proteinExistence type="predicted"/>
<evidence type="ECO:0000313" key="2">
    <source>
        <dbReference type="Proteomes" id="UP000195152"/>
    </source>
</evidence>
<reference evidence="1 2" key="1">
    <citation type="submission" date="2016-10" db="EMBL/GenBank/DDBJ databases">
        <title>Comparative genomics of Bacillus thuringiensis reveals a path to pathogens against multiple invertebrate hosts.</title>
        <authorList>
            <person name="Zheng J."/>
            <person name="Gao Q."/>
            <person name="Liu H."/>
            <person name="Peng D."/>
            <person name="Ruan L."/>
            <person name="Sun M."/>
        </authorList>
    </citation>
    <scope>NUCLEOTIDE SEQUENCE [LARGE SCALE GENOMIC DNA]</scope>
    <source>
        <strain evidence="1">BGSC 4AC1</strain>
    </source>
</reference>
<dbReference type="AlphaFoldDB" id="A0A242WBU9"/>
<sequence>MPEFTVSRAYSEYKRIDCEDLLEAVRYVFNIDGDLFYRGEVLVSCLQYDQDVNIKNLEKVGILMYFPNNSVAFKWIDEEKNSQKYYANFIDLKRLGMKAGLEVHVNDFRSIKSEILFEDLNEIRKYAEKEYPYKGEQISILYFSRENEMKRL</sequence>
<protein>
    <submittedName>
        <fullName evidence="1">Uncharacterized protein</fullName>
    </submittedName>
</protein>